<organism evidence="5 6">
    <name type="scientific">Paracoccus nototheniae</name>
    <dbReference type="NCBI Taxonomy" id="2489002"/>
    <lineage>
        <taxon>Bacteria</taxon>
        <taxon>Pseudomonadati</taxon>
        <taxon>Pseudomonadota</taxon>
        <taxon>Alphaproteobacteria</taxon>
        <taxon>Rhodobacterales</taxon>
        <taxon>Paracoccaceae</taxon>
        <taxon>Paracoccus</taxon>
    </lineage>
</organism>
<dbReference type="RefSeq" id="WP_379107753.1">
    <property type="nucleotide sequence ID" value="NZ_JBHTOQ010000090.1"/>
</dbReference>
<evidence type="ECO:0000313" key="5">
    <source>
        <dbReference type="EMBL" id="MFD1483626.1"/>
    </source>
</evidence>
<evidence type="ECO:0000259" key="4">
    <source>
        <dbReference type="Pfam" id="PF01464"/>
    </source>
</evidence>
<evidence type="ECO:0000313" key="6">
    <source>
        <dbReference type="Proteomes" id="UP001597302"/>
    </source>
</evidence>
<sequence length="222" mass="24197">MTRRIKSPACGIGAAIVAVLLGSSAMAQGVPVVDGQSFAERLRGYLHLEHDEDTQVEKATNRAEIRDFENQQLESLDRMIEAFSSVSTFQTTFMGGNSDMAGVEEVYGPLANPAGRFVFGDARENIEEIIIRGSQDTYNLPGVAAAGLTPLQWRCLMQALIWQESRFQVGARSPAAAFGLTQIIPGTARDLGIYPAYYDDPYIQVVGGARYLAAQLQRFDGN</sequence>
<dbReference type="Gene3D" id="1.10.530.10">
    <property type="match status" value="1"/>
</dbReference>
<dbReference type="Proteomes" id="UP001597302">
    <property type="component" value="Unassembled WGS sequence"/>
</dbReference>
<dbReference type="PANTHER" id="PTHR37423">
    <property type="entry name" value="SOLUBLE LYTIC MUREIN TRANSGLYCOSYLASE-RELATED"/>
    <property type="match status" value="1"/>
</dbReference>
<name>A0ABW4E4H1_9RHOB</name>
<keyword evidence="5" id="KW-0456">Lyase</keyword>
<evidence type="ECO:0000256" key="2">
    <source>
        <dbReference type="ARBA" id="ARBA00009387"/>
    </source>
</evidence>
<keyword evidence="6" id="KW-1185">Reference proteome</keyword>
<evidence type="ECO:0000256" key="3">
    <source>
        <dbReference type="SAM" id="SignalP"/>
    </source>
</evidence>
<dbReference type="SUPFAM" id="SSF53955">
    <property type="entry name" value="Lysozyme-like"/>
    <property type="match status" value="1"/>
</dbReference>
<feature type="non-terminal residue" evidence="5">
    <location>
        <position position="222"/>
    </location>
</feature>
<feature type="domain" description="Transglycosylase SLT" evidence="4">
    <location>
        <begin position="155"/>
        <end position="221"/>
    </location>
</feature>
<feature type="signal peptide" evidence="3">
    <location>
        <begin position="1"/>
        <end position="27"/>
    </location>
</feature>
<dbReference type="CDD" id="cd00254">
    <property type="entry name" value="LT-like"/>
    <property type="match status" value="1"/>
</dbReference>
<comment type="caution">
    <text evidence="5">The sequence shown here is derived from an EMBL/GenBank/DDBJ whole genome shotgun (WGS) entry which is preliminary data.</text>
</comment>
<dbReference type="EMBL" id="JBHTOQ010000090">
    <property type="protein sequence ID" value="MFD1483626.1"/>
    <property type="molecule type" value="Genomic_DNA"/>
</dbReference>
<accession>A0ABW4E4H1</accession>
<dbReference type="InterPro" id="IPR008258">
    <property type="entry name" value="Transglycosylase_SLT_dom_1"/>
</dbReference>
<dbReference type="PANTHER" id="PTHR37423:SF2">
    <property type="entry name" value="MEMBRANE-BOUND LYTIC MUREIN TRANSGLYCOSYLASE C"/>
    <property type="match status" value="1"/>
</dbReference>
<protein>
    <submittedName>
        <fullName evidence="5">Lytic transglycosylase domain-containing protein</fullName>
        <ecNumber evidence="5">4.2.2.n1</ecNumber>
    </submittedName>
</protein>
<gene>
    <name evidence="5" type="ORF">ACFQ5P_20245</name>
</gene>
<dbReference type="GO" id="GO:0016829">
    <property type="term" value="F:lyase activity"/>
    <property type="evidence" value="ECO:0007669"/>
    <property type="project" value="UniProtKB-KW"/>
</dbReference>
<comment type="similarity">
    <text evidence="2">Belongs to the virb1 family.</text>
</comment>
<dbReference type="EC" id="4.2.2.n1" evidence="5"/>
<keyword evidence="3" id="KW-0732">Signal</keyword>
<comment type="similarity">
    <text evidence="1">Belongs to the transglycosylase Slt family.</text>
</comment>
<evidence type="ECO:0000256" key="1">
    <source>
        <dbReference type="ARBA" id="ARBA00007734"/>
    </source>
</evidence>
<feature type="chain" id="PRO_5045968814" evidence="3">
    <location>
        <begin position="28"/>
        <end position="222"/>
    </location>
</feature>
<proteinExistence type="inferred from homology"/>
<dbReference type="InterPro" id="IPR023346">
    <property type="entry name" value="Lysozyme-like_dom_sf"/>
</dbReference>
<reference evidence="6" key="1">
    <citation type="journal article" date="2019" name="Int. J. Syst. Evol. Microbiol.">
        <title>The Global Catalogue of Microorganisms (GCM) 10K type strain sequencing project: providing services to taxonomists for standard genome sequencing and annotation.</title>
        <authorList>
            <consortium name="The Broad Institute Genomics Platform"/>
            <consortium name="The Broad Institute Genome Sequencing Center for Infectious Disease"/>
            <person name="Wu L."/>
            <person name="Ma J."/>
        </authorList>
    </citation>
    <scope>NUCLEOTIDE SEQUENCE [LARGE SCALE GENOMIC DNA]</scope>
    <source>
        <strain evidence="6">CCM 8875</strain>
    </source>
</reference>
<dbReference type="Pfam" id="PF01464">
    <property type="entry name" value="SLT"/>
    <property type="match status" value="1"/>
</dbReference>